<organism evidence="2 3">
    <name type="scientific">Ameca splendens</name>
    <dbReference type="NCBI Taxonomy" id="208324"/>
    <lineage>
        <taxon>Eukaryota</taxon>
        <taxon>Metazoa</taxon>
        <taxon>Chordata</taxon>
        <taxon>Craniata</taxon>
        <taxon>Vertebrata</taxon>
        <taxon>Euteleostomi</taxon>
        <taxon>Actinopterygii</taxon>
        <taxon>Neopterygii</taxon>
        <taxon>Teleostei</taxon>
        <taxon>Neoteleostei</taxon>
        <taxon>Acanthomorphata</taxon>
        <taxon>Ovalentaria</taxon>
        <taxon>Atherinomorphae</taxon>
        <taxon>Cyprinodontiformes</taxon>
        <taxon>Goodeidae</taxon>
        <taxon>Ameca</taxon>
    </lineage>
</organism>
<keyword evidence="3" id="KW-1185">Reference proteome</keyword>
<accession>A0ABV0ZRG7</accession>
<evidence type="ECO:0000313" key="3">
    <source>
        <dbReference type="Proteomes" id="UP001469553"/>
    </source>
</evidence>
<reference evidence="2 3" key="1">
    <citation type="submission" date="2021-06" db="EMBL/GenBank/DDBJ databases">
        <authorList>
            <person name="Palmer J.M."/>
        </authorList>
    </citation>
    <scope>NUCLEOTIDE SEQUENCE [LARGE SCALE GENOMIC DNA]</scope>
    <source>
        <strain evidence="2 3">AS_MEX2019</strain>
        <tissue evidence="2">Muscle</tissue>
    </source>
</reference>
<feature type="region of interest" description="Disordered" evidence="1">
    <location>
        <begin position="1"/>
        <end position="20"/>
    </location>
</feature>
<name>A0ABV0ZRG7_9TELE</name>
<dbReference type="EMBL" id="JAHRIP010067875">
    <property type="protein sequence ID" value="MEQ2307893.1"/>
    <property type="molecule type" value="Genomic_DNA"/>
</dbReference>
<feature type="region of interest" description="Disordered" evidence="1">
    <location>
        <begin position="49"/>
        <end position="78"/>
    </location>
</feature>
<evidence type="ECO:0000313" key="2">
    <source>
        <dbReference type="EMBL" id="MEQ2307893.1"/>
    </source>
</evidence>
<protein>
    <submittedName>
        <fullName evidence="2">Uncharacterized protein</fullName>
    </submittedName>
</protein>
<sequence>MTEVQRAVPSGQHDMETNMDPFCDGGQWAAGGREFLELISRAVVVFQESEPRHQEVNSRGSESGGGRAENWTAPPFLPPTLVEAKQNIMAIDEPFSRLEQPERGS</sequence>
<comment type="caution">
    <text evidence="2">The sequence shown here is derived from an EMBL/GenBank/DDBJ whole genome shotgun (WGS) entry which is preliminary data.</text>
</comment>
<dbReference type="Proteomes" id="UP001469553">
    <property type="component" value="Unassembled WGS sequence"/>
</dbReference>
<evidence type="ECO:0000256" key="1">
    <source>
        <dbReference type="SAM" id="MobiDB-lite"/>
    </source>
</evidence>
<proteinExistence type="predicted"/>
<gene>
    <name evidence="2" type="ORF">AMECASPLE_022713</name>
</gene>